<dbReference type="Pfam" id="PF06990">
    <property type="entry name" value="Gal-3-0_sulfotr"/>
    <property type="match status" value="1"/>
</dbReference>
<gene>
    <name evidence="10" type="ORF">GSOID_T00005641001</name>
</gene>
<evidence type="ECO:0000256" key="6">
    <source>
        <dbReference type="ARBA" id="ARBA00022989"/>
    </source>
</evidence>
<dbReference type="GO" id="GO:0009247">
    <property type="term" value="P:glycolipid biosynthetic process"/>
    <property type="evidence" value="ECO:0007669"/>
    <property type="project" value="InterPro"/>
</dbReference>
<name>E4XB02_OIKDI</name>
<dbReference type="InParanoid" id="E4XB02"/>
<keyword evidence="8" id="KW-0472">Membrane</keyword>
<dbReference type="EMBL" id="FN653033">
    <property type="protein sequence ID" value="CBY08803.1"/>
    <property type="molecule type" value="Genomic_DNA"/>
</dbReference>
<evidence type="ECO:0000256" key="4">
    <source>
        <dbReference type="ARBA" id="ARBA00022692"/>
    </source>
</evidence>
<dbReference type="Proteomes" id="UP000001307">
    <property type="component" value="Unassembled WGS sequence"/>
</dbReference>
<dbReference type="InterPro" id="IPR027417">
    <property type="entry name" value="P-loop_NTPase"/>
</dbReference>
<evidence type="ECO:0000256" key="9">
    <source>
        <dbReference type="ARBA" id="ARBA00023180"/>
    </source>
</evidence>
<dbReference type="PANTHER" id="PTHR14647:SF87">
    <property type="entry name" value="PUTATIVE-RELATED"/>
    <property type="match status" value="1"/>
</dbReference>
<evidence type="ECO:0000256" key="1">
    <source>
        <dbReference type="ARBA" id="ARBA00004323"/>
    </source>
</evidence>
<dbReference type="Gene3D" id="3.40.50.300">
    <property type="entry name" value="P-loop containing nucleotide triphosphate hydrolases"/>
    <property type="match status" value="1"/>
</dbReference>
<sequence length="485" mass="57403">MNEVEKIVEVEKIKYVNQYVAANDSSPQRWWKKLPFEQQIGEFGKDTCEKKTSIYFLKTSKTGGTTFANILMRFGFAREGTNYLMGESNNGAMFFLNGYLPFNENLCYLGRDIPNRPLFDISYVHMRYNRTAVDRVMKKDVFKVSILRDPLSNFMSSWKYYNGLTKEMRVKIREDMKPEDRGADDNKNANFYGEMDQFLTKPWDYLESFHFAHSAYLFVVNPQFLFFGYPSYLLSMPYQRGYQLVDAWIHEIEQDFDHMIILEDLDRSLAVLMLKLCWSVEDVMHLKLNGMKPDGKSINADSQRRLRSFNWADYRLYDYYKNKLNREVKKIGTEKVQAIVDRITHAAEVITQECLKPHMSTGWITAPIVKPEKSRNQTCHFMTKDITGWIEADQIERWKHEYPDWRKPESDKKNSDKIKGKELPNFCGPNDNFAEWILKKDVDFRAFLDWKTNEYDYRNNVPSYLDNFKQALNPKVDGLTNRIFN</sequence>
<accession>E4XB02</accession>
<evidence type="ECO:0000256" key="2">
    <source>
        <dbReference type="ARBA" id="ARBA00008124"/>
    </source>
</evidence>
<dbReference type="GO" id="GO:0000139">
    <property type="term" value="C:Golgi membrane"/>
    <property type="evidence" value="ECO:0007669"/>
    <property type="project" value="UniProtKB-SubCell"/>
</dbReference>
<evidence type="ECO:0000313" key="11">
    <source>
        <dbReference type="Proteomes" id="UP000001307"/>
    </source>
</evidence>
<keyword evidence="4" id="KW-0812">Transmembrane</keyword>
<evidence type="ECO:0000256" key="8">
    <source>
        <dbReference type="ARBA" id="ARBA00023136"/>
    </source>
</evidence>
<keyword evidence="9" id="KW-0325">Glycoprotein</keyword>
<keyword evidence="5" id="KW-0735">Signal-anchor</keyword>
<dbReference type="SUPFAM" id="SSF52540">
    <property type="entry name" value="P-loop containing nucleoside triphosphate hydrolases"/>
    <property type="match status" value="1"/>
</dbReference>
<keyword evidence="7" id="KW-0333">Golgi apparatus</keyword>
<reference evidence="10 11" key="1">
    <citation type="journal article" date="2010" name="Science">
        <title>Plasticity of animal genome architecture unmasked by rapid evolution of a pelagic tunicate.</title>
        <authorList>
            <person name="Denoeud F."/>
            <person name="Henriet S."/>
            <person name="Mungpakdee S."/>
            <person name="Aury J.M."/>
            <person name="Da Silva C."/>
            <person name="Brinkmann H."/>
            <person name="Mikhaleva J."/>
            <person name="Olsen L.C."/>
            <person name="Jubin C."/>
            <person name="Canestro C."/>
            <person name="Bouquet J.M."/>
            <person name="Danks G."/>
            <person name="Poulain J."/>
            <person name="Campsteijn C."/>
            <person name="Adamski M."/>
            <person name="Cross I."/>
            <person name="Yadetie F."/>
            <person name="Muffato M."/>
            <person name="Louis A."/>
            <person name="Butcher S."/>
            <person name="Tsagkogeorga G."/>
            <person name="Konrad A."/>
            <person name="Singh S."/>
            <person name="Jensen M.F."/>
            <person name="Cong E.H."/>
            <person name="Eikeseth-Otteraa H."/>
            <person name="Noel B."/>
            <person name="Anthouard V."/>
            <person name="Porcel B.M."/>
            <person name="Kachouri-Lafond R."/>
            <person name="Nishino A."/>
            <person name="Ugolini M."/>
            <person name="Chourrout P."/>
            <person name="Nishida H."/>
            <person name="Aasland R."/>
            <person name="Huzurbazar S."/>
            <person name="Westhof E."/>
            <person name="Delsuc F."/>
            <person name="Lehrach H."/>
            <person name="Reinhardt R."/>
            <person name="Weissenbach J."/>
            <person name="Roy S.W."/>
            <person name="Artiguenave F."/>
            <person name="Postlethwait J.H."/>
            <person name="Manak J.R."/>
            <person name="Thompson E.M."/>
            <person name="Jaillon O."/>
            <person name="Du Pasquier L."/>
            <person name="Boudinot P."/>
            <person name="Liberles D.A."/>
            <person name="Volff J.N."/>
            <person name="Philippe H."/>
            <person name="Lenhard B."/>
            <person name="Roest Crollius H."/>
            <person name="Wincker P."/>
            <person name="Chourrout D."/>
        </authorList>
    </citation>
    <scope>NUCLEOTIDE SEQUENCE [LARGE SCALE GENOMIC DNA]</scope>
</reference>
<dbReference type="GO" id="GO:0001733">
    <property type="term" value="F:galactosylceramide sulfotransferase activity"/>
    <property type="evidence" value="ECO:0007669"/>
    <property type="project" value="InterPro"/>
</dbReference>
<dbReference type="InterPro" id="IPR009729">
    <property type="entry name" value="Gal-3-0_sulfotransfrase"/>
</dbReference>
<keyword evidence="11" id="KW-1185">Reference proteome</keyword>
<evidence type="ECO:0000256" key="7">
    <source>
        <dbReference type="ARBA" id="ARBA00023034"/>
    </source>
</evidence>
<keyword evidence="3" id="KW-0808">Transferase</keyword>
<evidence type="ECO:0008006" key="12">
    <source>
        <dbReference type="Google" id="ProtNLM"/>
    </source>
</evidence>
<organism evidence="10 11">
    <name type="scientific">Oikopleura dioica</name>
    <name type="common">Tunicate</name>
    <dbReference type="NCBI Taxonomy" id="34765"/>
    <lineage>
        <taxon>Eukaryota</taxon>
        <taxon>Metazoa</taxon>
        <taxon>Chordata</taxon>
        <taxon>Tunicata</taxon>
        <taxon>Appendicularia</taxon>
        <taxon>Copelata</taxon>
        <taxon>Oikopleuridae</taxon>
        <taxon>Oikopleura</taxon>
    </lineage>
</organism>
<evidence type="ECO:0000256" key="5">
    <source>
        <dbReference type="ARBA" id="ARBA00022968"/>
    </source>
</evidence>
<evidence type="ECO:0000256" key="3">
    <source>
        <dbReference type="ARBA" id="ARBA00022679"/>
    </source>
</evidence>
<protein>
    <recommendedName>
        <fullName evidence="12">Sulfotransferase</fullName>
    </recommendedName>
</protein>
<keyword evidence="6" id="KW-1133">Transmembrane helix</keyword>
<dbReference type="AlphaFoldDB" id="E4XB02"/>
<evidence type="ECO:0000313" key="10">
    <source>
        <dbReference type="EMBL" id="CBY08803.1"/>
    </source>
</evidence>
<dbReference type="PANTHER" id="PTHR14647">
    <property type="entry name" value="GALACTOSE-3-O-SULFOTRANSFERASE"/>
    <property type="match status" value="1"/>
</dbReference>
<comment type="subcellular location">
    <subcellularLocation>
        <location evidence="1">Golgi apparatus membrane</location>
        <topology evidence="1">Single-pass type II membrane protein</topology>
    </subcellularLocation>
</comment>
<proteinExistence type="inferred from homology"/>
<dbReference type="OrthoDB" id="10313167at2759"/>
<comment type="similarity">
    <text evidence="2">Belongs to the galactose-3-O-sulfotransferase family.</text>
</comment>